<dbReference type="InterPro" id="IPR004089">
    <property type="entry name" value="MCPsignal_dom"/>
</dbReference>
<evidence type="ECO:0000256" key="1">
    <source>
        <dbReference type="ARBA" id="ARBA00004651"/>
    </source>
</evidence>
<evidence type="ECO:0000259" key="10">
    <source>
        <dbReference type="PROSITE" id="PS50111"/>
    </source>
</evidence>
<dbReference type="PROSITE" id="PS50111">
    <property type="entry name" value="CHEMOTAXIS_TRANSDUC_2"/>
    <property type="match status" value="1"/>
</dbReference>
<dbReference type="PANTHER" id="PTHR32089">
    <property type="entry name" value="METHYL-ACCEPTING CHEMOTAXIS PROTEIN MCPB"/>
    <property type="match status" value="1"/>
</dbReference>
<gene>
    <name evidence="11" type="ORF">DI628_01575</name>
</gene>
<dbReference type="SUPFAM" id="SSF58104">
    <property type="entry name" value="Methyl-accepting chemotaxis protein (MCP) signaling domain"/>
    <property type="match status" value="1"/>
</dbReference>
<dbReference type="Proteomes" id="UP000320948">
    <property type="component" value="Unassembled WGS sequence"/>
</dbReference>
<keyword evidence="4 9" id="KW-1133">Transmembrane helix</keyword>
<dbReference type="GO" id="GO:0007165">
    <property type="term" value="P:signal transduction"/>
    <property type="evidence" value="ECO:0007669"/>
    <property type="project" value="UniProtKB-KW"/>
</dbReference>
<dbReference type="SMART" id="SM00283">
    <property type="entry name" value="MA"/>
    <property type="match status" value="1"/>
</dbReference>
<reference evidence="11 12" key="1">
    <citation type="journal article" date="2017" name="Nat. Commun.">
        <title>In situ click chemistry generation of cyclooxygenase-2 inhibitors.</title>
        <authorList>
            <person name="Bhardwaj A."/>
            <person name="Kaur J."/>
            <person name="Wuest M."/>
            <person name="Wuest F."/>
        </authorList>
    </citation>
    <scope>NUCLEOTIDE SEQUENCE [LARGE SCALE GENOMIC DNA]</scope>
    <source>
        <strain evidence="11">S2_018_000_R2_106</strain>
    </source>
</reference>
<feature type="transmembrane region" description="Helical" evidence="9">
    <location>
        <begin position="188"/>
        <end position="209"/>
    </location>
</feature>
<keyword evidence="2" id="KW-1003">Cell membrane</keyword>
<evidence type="ECO:0000256" key="9">
    <source>
        <dbReference type="SAM" id="Phobius"/>
    </source>
</evidence>
<evidence type="ECO:0000256" key="3">
    <source>
        <dbReference type="ARBA" id="ARBA00022692"/>
    </source>
</evidence>
<dbReference type="GO" id="GO:0005886">
    <property type="term" value="C:plasma membrane"/>
    <property type="evidence" value="ECO:0007669"/>
    <property type="project" value="UniProtKB-SubCell"/>
</dbReference>
<dbReference type="Gene3D" id="3.30.450.20">
    <property type="entry name" value="PAS domain"/>
    <property type="match status" value="1"/>
</dbReference>
<protein>
    <recommendedName>
        <fullName evidence="10">Methyl-accepting transducer domain-containing protein</fullName>
    </recommendedName>
</protein>
<dbReference type="PANTHER" id="PTHR32089:SF112">
    <property type="entry name" value="LYSOZYME-LIKE PROTEIN-RELATED"/>
    <property type="match status" value="1"/>
</dbReference>
<sequence>MNSLSLRQRLFLVIALSIFSMFATIGIGLWSLYGVMMQDRMDKTHNLVQTADSIIESYGKRAESGEMTVEQAQDAAKLAIRAIRYGKDDYFWINDMQPKMVMHPMKPALEGKDLSKNADPNGKLLFVEMVKIATEKGEGFVDYMWAKPGTDTTPYPKLSYVKQYKPWGWIVGTGIYIDDVRAEVINQAVILAALAGVVLVVLITSGLIICRSILSPLRMFADDLGRTSNELSGVIEESSRSTNTLAAAAQETSNQSELIKHSVHEANGQVANVHRALEELNVSISDISKNVGDVNTYVRQAVDKTARTNEVVSRLTETTQKISEVVSLITSLADQTNLLALNAAIEAARAGDAGRGFAVVADEVKKLATNTGNATEEIGQSVMNIKSAVNECVTALEDVVKSVQQIQDNTNAMSAAVEEQTSVVQNVTMNMRGASEHVGAVATNIEGIEEAIRDSAQSNQELASISEELNRSFGTMHKNAIAVFRRLGLTVS</sequence>
<dbReference type="InterPro" id="IPR004090">
    <property type="entry name" value="Chemotax_Me-accpt_rcpt"/>
</dbReference>
<dbReference type="GO" id="GO:0006935">
    <property type="term" value="P:chemotaxis"/>
    <property type="evidence" value="ECO:0007669"/>
    <property type="project" value="InterPro"/>
</dbReference>
<comment type="subcellular location">
    <subcellularLocation>
        <location evidence="1">Cell membrane</location>
        <topology evidence="1">Multi-pass membrane protein</topology>
    </subcellularLocation>
</comment>
<feature type="domain" description="Methyl-accepting transducer" evidence="10">
    <location>
        <begin position="220"/>
        <end position="470"/>
    </location>
</feature>
<comment type="similarity">
    <text evidence="7">Belongs to the methyl-accepting chemotaxis (MCP) protein family.</text>
</comment>
<evidence type="ECO:0000256" key="8">
    <source>
        <dbReference type="PROSITE-ProRule" id="PRU00284"/>
    </source>
</evidence>
<evidence type="ECO:0000256" key="6">
    <source>
        <dbReference type="ARBA" id="ARBA00023224"/>
    </source>
</evidence>
<evidence type="ECO:0000256" key="7">
    <source>
        <dbReference type="ARBA" id="ARBA00029447"/>
    </source>
</evidence>
<dbReference type="PRINTS" id="PR00260">
    <property type="entry name" value="CHEMTRNSDUCR"/>
</dbReference>
<proteinExistence type="inferred from homology"/>
<dbReference type="Pfam" id="PF17200">
    <property type="entry name" value="sCache_2"/>
    <property type="match status" value="1"/>
</dbReference>
<comment type="caution">
    <text evidence="11">The sequence shown here is derived from an EMBL/GenBank/DDBJ whole genome shotgun (WGS) entry which is preliminary data.</text>
</comment>
<dbReference type="GO" id="GO:0004888">
    <property type="term" value="F:transmembrane signaling receptor activity"/>
    <property type="evidence" value="ECO:0007669"/>
    <property type="project" value="InterPro"/>
</dbReference>
<accession>A0A6N4RE89</accession>
<keyword evidence="5 9" id="KW-0472">Membrane</keyword>
<organism evidence="11 12">
    <name type="scientific">Blastochloris viridis</name>
    <name type="common">Rhodopseudomonas viridis</name>
    <dbReference type="NCBI Taxonomy" id="1079"/>
    <lineage>
        <taxon>Bacteria</taxon>
        <taxon>Pseudomonadati</taxon>
        <taxon>Pseudomonadota</taxon>
        <taxon>Alphaproteobacteria</taxon>
        <taxon>Hyphomicrobiales</taxon>
        <taxon>Blastochloridaceae</taxon>
        <taxon>Blastochloris</taxon>
    </lineage>
</organism>
<name>A0A6N4RE89_BLAVI</name>
<dbReference type="Gene3D" id="1.10.287.950">
    <property type="entry name" value="Methyl-accepting chemotaxis protein"/>
    <property type="match status" value="1"/>
</dbReference>
<dbReference type="Pfam" id="PF00015">
    <property type="entry name" value="MCPsignal"/>
    <property type="match status" value="1"/>
</dbReference>
<evidence type="ECO:0000313" key="11">
    <source>
        <dbReference type="EMBL" id="TKW61344.1"/>
    </source>
</evidence>
<dbReference type="InterPro" id="IPR033480">
    <property type="entry name" value="sCache_2"/>
</dbReference>
<keyword evidence="6 8" id="KW-0807">Transducer</keyword>
<dbReference type="AlphaFoldDB" id="A0A6N4RE89"/>
<evidence type="ECO:0000256" key="5">
    <source>
        <dbReference type="ARBA" id="ARBA00023136"/>
    </source>
</evidence>
<evidence type="ECO:0000256" key="4">
    <source>
        <dbReference type="ARBA" id="ARBA00022989"/>
    </source>
</evidence>
<evidence type="ECO:0000256" key="2">
    <source>
        <dbReference type="ARBA" id="ARBA00022475"/>
    </source>
</evidence>
<dbReference type="EMBL" id="VAFM01000001">
    <property type="protein sequence ID" value="TKW61344.1"/>
    <property type="molecule type" value="Genomic_DNA"/>
</dbReference>
<dbReference type="SMART" id="SM01049">
    <property type="entry name" value="Cache_2"/>
    <property type="match status" value="1"/>
</dbReference>
<feature type="transmembrane region" description="Helical" evidence="9">
    <location>
        <begin position="12"/>
        <end position="33"/>
    </location>
</feature>
<keyword evidence="3 9" id="KW-0812">Transmembrane</keyword>
<evidence type="ECO:0000313" key="12">
    <source>
        <dbReference type="Proteomes" id="UP000320948"/>
    </source>
</evidence>